<keyword evidence="3" id="KW-0969">Cilium</keyword>
<dbReference type="InterPro" id="IPR021136">
    <property type="entry name" value="Flagellar_hook_control-like_C"/>
</dbReference>
<reference evidence="3 4" key="1">
    <citation type="submission" date="2019-06" db="EMBL/GenBank/DDBJ databases">
        <title>Whole genome shotgun sequence of Zoogloea ramigera NBRC 15342.</title>
        <authorList>
            <person name="Hosoyama A."/>
            <person name="Uohara A."/>
            <person name="Ohji S."/>
            <person name="Ichikawa N."/>
        </authorList>
    </citation>
    <scope>NUCLEOTIDE SEQUENCE [LARGE SCALE GENOMIC DNA]</scope>
    <source>
        <strain evidence="3 4">NBRC 15342</strain>
    </source>
</reference>
<dbReference type="Gene3D" id="3.30.750.140">
    <property type="match status" value="1"/>
</dbReference>
<evidence type="ECO:0000313" key="3">
    <source>
        <dbReference type="EMBL" id="GEC94947.1"/>
    </source>
</evidence>
<dbReference type="InterPro" id="IPR038610">
    <property type="entry name" value="FliK-like_C_sf"/>
</dbReference>
<evidence type="ECO:0000259" key="2">
    <source>
        <dbReference type="Pfam" id="PF02120"/>
    </source>
</evidence>
<dbReference type="CDD" id="cd17470">
    <property type="entry name" value="T3SS_Flik_C"/>
    <property type="match status" value="1"/>
</dbReference>
<dbReference type="PANTHER" id="PTHR37533:SF2">
    <property type="entry name" value="FLAGELLAR HOOK-LENGTH CONTROL PROTEIN"/>
    <property type="match status" value="1"/>
</dbReference>
<proteinExistence type="predicted"/>
<feature type="compositionally biased region" description="Low complexity" evidence="1">
    <location>
        <begin position="74"/>
        <end position="92"/>
    </location>
</feature>
<sequence>MPGPALTPIATPLPAAPTKGPEGARPDAAASGREAEAPDTGFAGELQRRMQGDASSETDTTAKPEHTQAEDETATLADAAPQGLAPQPELAALLAGLVKPPTAPDTASSPADTSAASLLASGGGLETRPGLAGVATEAAADKGRIPLAVPAAAGQAANLADTAGDAAGKPASPAALEAAGSLRESLIERGPDTAATPTNSFAAIHAAALANLRGEPTQAAQAPLPIHVATPADSPAWPEEVGHRVSWMVGQHESQAELTLTPPQLGKIEVSITISGEQTSAQFVTATPAARELIEQSLPRLREILEQSGISLGQTDVGTSGERGDGGGQHTRGRTGGSDTNAAHPGAPLWQRRGEGLVDTFA</sequence>
<gene>
    <name evidence="3" type="primary">fliK</name>
    <name evidence="3" type="ORF">ZRA01_10200</name>
</gene>
<keyword evidence="4" id="KW-1185">Reference proteome</keyword>
<feature type="domain" description="Flagellar hook-length control protein-like C-terminal" evidence="2">
    <location>
        <begin position="243"/>
        <end position="323"/>
    </location>
</feature>
<dbReference type="EMBL" id="BJNV01000011">
    <property type="protein sequence ID" value="GEC94947.1"/>
    <property type="molecule type" value="Genomic_DNA"/>
</dbReference>
<evidence type="ECO:0000313" key="4">
    <source>
        <dbReference type="Proteomes" id="UP000318422"/>
    </source>
</evidence>
<dbReference type="AlphaFoldDB" id="A0A4Y4CV96"/>
<feature type="compositionally biased region" description="Basic and acidic residues" evidence="1">
    <location>
        <begin position="60"/>
        <end position="69"/>
    </location>
</feature>
<evidence type="ECO:0000256" key="1">
    <source>
        <dbReference type="SAM" id="MobiDB-lite"/>
    </source>
</evidence>
<feature type="compositionally biased region" description="Low complexity" evidence="1">
    <location>
        <begin position="1"/>
        <end position="18"/>
    </location>
</feature>
<dbReference type="PANTHER" id="PTHR37533">
    <property type="entry name" value="FLAGELLAR HOOK-LENGTH CONTROL PROTEIN"/>
    <property type="match status" value="1"/>
</dbReference>
<comment type="caution">
    <text evidence="3">The sequence shown here is derived from an EMBL/GenBank/DDBJ whole genome shotgun (WGS) entry which is preliminary data.</text>
</comment>
<feature type="region of interest" description="Disordered" evidence="1">
    <location>
        <begin position="307"/>
        <end position="362"/>
    </location>
</feature>
<keyword evidence="3" id="KW-0966">Cell projection</keyword>
<dbReference type="InterPro" id="IPR052563">
    <property type="entry name" value="FliK"/>
</dbReference>
<feature type="compositionally biased region" description="Polar residues" evidence="1">
    <location>
        <begin position="308"/>
        <end position="318"/>
    </location>
</feature>
<organism evidence="3 4">
    <name type="scientific">Zoogloea ramigera</name>
    <dbReference type="NCBI Taxonomy" id="350"/>
    <lineage>
        <taxon>Bacteria</taxon>
        <taxon>Pseudomonadati</taxon>
        <taxon>Pseudomonadota</taxon>
        <taxon>Betaproteobacteria</taxon>
        <taxon>Rhodocyclales</taxon>
        <taxon>Zoogloeaceae</taxon>
        <taxon>Zoogloea</taxon>
    </lineage>
</organism>
<feature type="compositionally biased region" description="Gly residues" evidence="1">
    <location>
        <begin position="326"/>
        <end position="336"/>
    </location>
</feature>
<dbReference type="RefSeq" id="WP_141349966.1">
    <property type="nucleotide sequence ID" value="NZ_BJNV01000011.1"/>
</dbReference>
<keyword evidence="3" id="KW-0282">Flagellum</keyword>
<dbReference type="OrthoDB" id="8596319at2"/>
<dbReference type="Pfam" id="PF02120">
    <property type="entry name" value="Flg_hook"/>
    <property type="match status" value="1"/>
</dbReference>
<dbReference type="Proteomes" id="UP000318422">
    <property type="component" value="Unassembled WGS sequence"/>
</dbReference>
<accession>A0A4Y4CV96</accession>
<protein>
    <submittedName>
        <fullName evidence="3">Flagellar hook-length control protein</fullName>
    </submittedName>
</protein>
<name>A0A4Y4CV96_ZOORA</name>
<feature type="region of interest" description="Disordered" evidence="1">
    <location>
        <begin position="1"/>
        <end position="92"/>
    </location>
</feature>